<dbReference type="OrthoDB" id="71407at2759"/>
<dbReference type="Proteomes" id="UP000275846">
    <property type="component" value="Unassembled WGS sequence"/>
</dbReference>
<dbReference type="Gene3D" id="1.10.260.100">
    <property type="match status" value="1"/>
</dbReference>
<feature type="region of interest" description="Disordered" evidence="2">
    <location>
        <begin position="1"/>
        <end position="21"/>
    </location>
</feature>
<evidence type="ECO:0000313" key="5">
    <source>
        <dbReference type="WBParaSite" id="SSLN_0001590701-mRNA-1"/>
    </source>
</evidence>
<dbReference type="WBParaSite" id="SSLN_0001590701-mRNA-1">
    <property type="protein sequence ID" value="SSLN_0001590701-mRNA-1"/>
    <property type="gene ID" value="SSLN_0001590701"/>
</dbReference>
<organism evidence="5">
    <name type="scientific">Schistocephalus solidus</name>
    <name type="common">Tapeworm</name>
    <dbReference type="NCBI Taxonomy" id="70667"/>
    <lineage>
        <taxon>Eukaryota</taxon>
        <taxon>Metazoa</taxon>
        <taxon>Spiralia</taxon>
        <taxon>Lophotrochozoa</taxon>
        <taxon>Platyhelminthes</taxon>
        <taxon>Cestoda</taxon>
        <taxon>Eucestoda</taxon>
        <taxon>Diphyllobothriidea</taxon>
        <taxon>Diphyllobothriidae</taxon>
        <taxon>Schistocephalus</taxon>
    </lineage>
</organism>
<gene>
    <name evidence="3" type="ORF">SSLN_LOCUS15333</name>
</gene>
<evidence type="ECO:0000313" key="3">
    <source>
        <dbReference type="EMBL" id="VDM01719.1"/>
    </source>
</evidence>
<reference evidence="5" key="1">
    <citation type="submission" date="2016-06" db="UniProtKB">
        <authorList>
            <consortium name="WormBaseParasite"/>
        </authorList>
    </citation>
    <scope>IDENTIFICATION</scope>
</reference>
<sequence>MALLNSIGNNPEEYRKHGGNSEDMEVIQDLAAILGEHFTKLAKEAENEQQKITTTQKSLIEEIETPEERRLKRQVEEALANKQVKEALQDENIKAIIQALSSDSNRGQRLAAEASREVKEKLKLLIQYGVLGVQTS</sequence>
<proteinExistence type="predicted"/>
<keyword evidence="4" id="KW-1185">Reference proteome</keyword>
<reference evidence="3 4" key="2">
    <citation type="submission" date="2018-11" db="EMBL/GenBank/DDBJ databases">
        <authorList>
            <consortium name="Pathogen Informatics"/>
        </authorList>
    </citation>
    <scope>NUCLEOTIDE SEQUENCE [LARGE SCALE GENOMIC DNA]</scope>
    <source>
        <strain evidence="3 4">NST_G2</strain>
    </source>
</reference>
<accession>A0A183TFT5</accession>
<dbReference type="EMBL" id="UYSU01039830">
    <property type="protein sequence ID" value="VDM01719.1"/>
    <property type="molecule type" value="Genomic_DNA"/>
</dbReference>
<feature type="coiled-coil region" evidence="1">
    <location>
        <begin position="42"/>
        <end position="88"/>
    </location>
</feature>
<evidence type="ECO:0000313" key="4">
    <source>
        <dbReference type="Proteomes" id="UP000275846"/>
    </source>
</evidence>
<dbReference type="AlphaFoldDB" id="A0A183TFT5"/>
<protein>
    <submittedName>
        <fullName evidence="5">Mediator of RNA polymerase II transcription subunit 21</fullName>
    </submittedName>
</protein>
<keyword evidence="1" id="KW-0175">Coiled coil</keyword>
<name>A0A183TFT5_SCHSO</name>
<evidence type="ECO:0000256" key="2">
    <source>
        <dbReference type="SAM" id="MobiDB-lite"/>
    </source>
</evidence>
<evidence type="ECO:0000256" key="1">
    <source>
        <dbReference type="SAM" id="Coils"/>
    </source>
</evidence>